<evidence type="ECO:0000256" key="5">
    <source>
        <dbReference type="SAM" id="Coils"/>
    </source>
</evidence>
<evidence type="ECO:0000256" key="1">
    <source>
        <dbReference type="ARBA" id="ARBA00004141"/>
    </source>
</evidence>
<feature type="compositionally biased region" description="Basic and acidic residues" evidence="6">
    <location>
        <begin position="322"/>
        <end position="333"/>
    </location>
</feature>
<keyword evidence="12" id="KW-1185">Reference proteome</keyword>
<keyword evidence="2 7" id="KW-0812">Transmembrane</keyword>
<dbReference type="Pfam" id="PF00520">
    <property type="entry name" value="Ion_trans"/>
    <property type="match status" value="1"/>
</dbReference>
<evidence type="ECO:0000259" key="9">
    <source>
        <dbReference type="Pfam" id="PF02815"/>
    </source>
</evidence>
<evidence type="ECO:0000313" key="12">
    <source>
        <dbReference type="Proteomes" id="UP000683925"/>
    </source>
</evidence>
<name>A0A8S1U396_PAROT</name>
<dbReference type="Pfam" id="PF02815">
    <property type="entry name" value="MIR"/>
    <property type="match status" value="1"/>
</dbReference>
<comment type="caution">
    <text evidence="11">The sequence shown here is derived from an EMBL/GenBank/DDBJ whole genome shotgun (WGS) entry which is preliminary data.</text>
</comment>
<organism evidence="11 12">
    <name type="scientific">Paramecium octaurelia</name>
    <dbReference type="NCBI Taxonomy" id="43137"/>
    <lineage>
        <taxon>Eukaryota</taxon>
        <taxon>Sar</taxon>
        <taxon>Alveolata</taxon>
        <taxon>Ciliophora</taxon>
        <taxon>Intramacronucleata</taxon>
        <taxon>Oligohymenophorea</taxon>
        <taxon>Peniculida</taxon>
        <taxon>Parameciidae</taxon>
        <taxon>Paramecium</taxon>
    </lineage>
</organism>
<feature type="region of interest" description="Disordered" evidence="6">
    <location>
        <begin position="322"/>
        <end position="358"/>
    </location>
</feature>
<dbReference type="OMA" id="TIRIACH"/>
<dbReference type="Proteomes" id="UP000683925">
    <property type="component" value="Unassembled WGS sequence"/>
</dbReference>
<dbReference type="GO" id="GO:0006816">
    <property type="term" value="P:calcium ion transport"/>
    <property type="evidence" value="ECO:0007669"/>
    <property type="project" value="InterPro"/>
</dbReference>
<dbReference type="Pfam" id="PF08454">
    <property type="entry name" value="RIH_assoc"/>
    <property type="match status" value="1"/>
</dbReference>
<accession>A0A8S1U396</accession>
<feature type="transmembrane region" description="Helical" evidence="7">
    <location>
        <begin position="2543"/>
        <end position="2564"/>
    </location>
</feature>
<dbReference type="PANTHER" id="PTHR13715">
    <property type="entry name" value="RYANODINE RECEPTOR AND IP3 RECEPTOR"/>
    <property type="match status" value="1"/>
</dbReference>
<keyword evidence="3 7" id="KW-1133">Transmembrane helix</keyword>
<dbReference type="InterPro" id="IPR013662">
    <property type="entry name" value="RIH_assoc-dom"/>
</dbReference>
<evidence type="ECO:0000256" key="6">
    <source>
        <dbReference type="SAM" id="MobiDB-lite"/>
    </source>
</evidence>
<dbReference type="EMBL" id="CAJJDP010000035">
    <property type="protein sequence ID" value="CAD8158503.1"/>
    <property type="molecule type" value="Genomic_DNA"/>
</dbReference>
<feature type="transmembrane region" description="Helical" evidence="7">
    <location>
        <begin position="2494"/>
        <end position="2522"/>
    </location>
</feature>
<feature type="coiled-coil region" evidence="5">
    <location>
        <begin position="654"/>
        <end position="681"/>
    </location>
</feature>
<dbReference type="GO" id="GO:0016020">
    <property type="term" value="C:membrane"/>
    <property type="evidence" value="ECO:0007669"/>
    <property type="project" value="UniProtKB-SubCell"/>
</dbReference>
<evidence type="ECO:0000256" key="4">
    <source>
        <dbReference type="ARBA" id="ARBA00023136"/>
    </source>
</evidence>
<feature type="domain" description="Ion transport" evidence="8">
    <location>
        <begin position="2497"/>
        <end position="2693"/>
    </location>
</feature>
<evidence type="ECO:0000256" key="7">
    <source>
        <dbReference type="SAM" id="Phobius"/>
    </source>
</evidence>
<reference evidence="11" key="1">
    <citation type="submission" date="2021-01" db="EMBL/GenBank/DDBJ databases">
        <authorList>
            <consortium name="Genoscope - CEA"/>
            <person name="William W."/>
        </authorList>
    </citation>
    <scope>NUCLEOTIDE SEQUENCE</scope>
</reference>
<evidence type="ECO:0000313" key="11">
    <source>
        <dbReference type="EMBL" id="CAD8158503.1"/>
    </source>
</evidence>
<dbReference type="OrthoDB" id="293240at2759"/>
<evidence type="ECO:0000259" key="10">
    <source>
        <dbReference type="Pfam" id="PF08454"/>
    </source>
</evidence>
<dbReference type="PANTHER" id="PTHR13715:SF99">
    <property type="entry name" value="INOSITOL 1,4,5-TRISPHOSPHATE RECEPTOR-LIKE PROTEIN A"/>
    <property type="match status" value="1"/>
</dbReference>
<dbReference type="InterPro" id="IPR005821">
    <property type="entry name" value="Ion_trans_dom"/>
</dbReference>
<keyword evidence="5" id="KW-0175">Coiled coil</keyword>
<dbReference type="InterPro" id="IPR015925">
    <property type="entry name" value="Ryanodine_IP3_receptor"/>
</dbReference>
<dbReference type="InterPro" id="IPR016093">
    <property type="entry name" value="MIR_motif"/>
</dbReference>
<feature type="transmembrane region" description="Helical" evidence="7">
    <location>
        <begin position="2665"/>
        <end position="2686"/>
    </location>
</feature>
<comment type="subcellular location">
    <subcellularLocation>
        <location evidence="1">Membrane</location>
        <topology evidence="1">Multi-pass membrane protein</topology>
    </subcellularLocation>
</comment>
<sequence>MNPEPITYSSLIVLNMSAFPNLSLYTNGFSSQNFNLRSFHQLKGDLDQDYQNCVFRIFPVLNYRAHHDLIEQFKDSTFNKFEELEQKDRKHKIQTTLLNLENELSSNISLNNKLAGTPLVFSSSIFHLVHVSSLKFLALDDNNLEAIQFKLIDFPNDNTLLKFNPCLNFQKLRTNVVYSGDVVCISANKQVCNRTANLFSDYWGLNYYELNDEPQKYEDEVCRAKVIASVEDSTQWRIMIFQNQKENQETLFVGDVAIFNLPELNLYFNAKKTQDIQEKVKEILDRNSGDDISNIIQDKFVLTKQQTLFPIAQGAISRQVSEEVGKNEQRNNKSDSQNNSNLYERQKSMQSRSSQIIQPSKNVKEIDQALYSELKIHFSDFNSSKSDKVRIPFSAYWRIESDNFSGGEVKWEKCYRIRHFQTGQYLDINIMRQVRLTDQVPKSTLFQFVPIKQNSKFVSKDSYFLIKHFQTGSYISLRNDPEFHLKDVSTSTDINLINIMKFRKADYEDVWEKRFLVFLVPMLKEAISFFERVQPLASIVYMKKSEVQERIEFYYLFDKLNSLLDILNQFMYNKLVSNIQTTQDFSFVSQSRQDVIREENILPLLIWLICKTFPTPDEKTEGSEQNLTSDLCGEASFILRVQTMLHQKIDKSNDVEYERKVQKMKEQLEENHRKRKRLLQLKLFETIRIACHNNLQNQEIIMKFFKYFEKYISIDYVCNTIIQCITKNYSILSSLNKQELPNDMKQTQNMSLEQKVQKSQSTILSRLVDSLQKSDQLQPYLLRFISETCEANGEPVFSNQEFLLNQIQSLHQKVKNDQGEDKVLMNLEPIKDQDGDYVEFYITYKTSNKIYVTKMLNEFLIEYRQQREFDPIYVLQYNYLIESLAFYSNICFHRNTAARQLISKTFTYSFLLSYAEQNNQSSGDSYYVDEQVRAYFFRMIRTLYIDREPYTTTPKPELVRILENKTTQKQLFLFDEASSKKQVKGDFDIQKLKTKMLKYLTNQSEKLDKNLDENQVYNMETLEIIKILELMLKFELFWKKDTEEVHVQKKSTQKRGASVFNKVQETGGGLREIYQLITALSKILEYDHQYFKCLDNAKIKRNFQIDKEKDQGFMKFNISGISQVFEKEDKEKEEQENQNSNFRQVKQQDTEVINDSLFKKMKNLRKVLHRYNNKTFTLRENKEEDFQVLIKIQICQIFSYLMDVSQDYWIDSAIEFYKSHIQDKQMNEEINEEDLIKLFPQEILMSGEQWVEKPELERKPIRQSGPTLKSFDEVLKRPFIEVLLISLYFARNPQLENQIVELIQRFARQKKEFLQHFDNIQILDTNESQQLFKVWVKMIASLKNNVQRSQTWITEKNRIMEQTLQCLWKIDSIFQQTESVSLKLKQQIFEHIGGYEVLLELIYKSLVVIDQKSFHPDLIALLKHTLNIMGLFAKDNERNVLTVYRKVVKKVIENTNQNIGQISLLCSLFEKKPTLYGQLGQQEYDYFIILIKQHGRYPEFLQFYFEILEVTEIYSKKSVDMFEIVIEKLTEPMMSTESGFIHPLYPFQDNNRVSSFFDYLPNKTKYSYLFINILSKCLSKKIKASLINQAIEFLKLQDVLENTLKVTHRILECIKQKEKPNFEDTQLQSDYWNIIKFMIFHKPETLDDLMLRSNSDILNKILEFEHHAIIQKDQFVPQNLNYLFDSLLPVVNRYNELLQNALMSSEKDQIQISQFVNFFLSNLDRMFFLAPSELTNNKQRLQTISDLGQSFNIQVPIKYVQSEINNNVQDEKTSDLQTQSQSQQDNSQISQFRKQYFGQEFVKDLVKKESLKLSNSIWTIQKMFKDDKTKEVKDLLLTNSDIIVKILTYLEFWRTNGASRENIIFILKVLSAILKDTENELFERQVLFNRMNVTQILIVLLCESELEPVYMGTLMSFMILLLKNGNQHVQRTAYEYFLSNSQCEKFFKQFKDVFDIQILSMSRAHKLNYQENKLVCKALKLIQLFCEGHNQDLQNYMRSQFNQKNSYDLVSQIILLLYTFQISKANYESVLQCFETLTELIQGPCKQNQQTLLKSNLLEYVVFIISEDEKIFEQSNEYFKYDGEKSYRISIHPGQLARLKFKCLNCLVSLLECCEPQNSDIARLVRVIPLNVLTSNLTRVYKLFKNFGGTYNEELFSRAETKITNEQPPEYYEFIIENGFFILLLMQQFLGNQKAKQLLYEDTEMNDVLNEFSEQNKVEENAIANIFLGLENIAKMGGNFIGQIALTQKSEEEQKQDKQIQEKILQEKIEQKRLTKDAIRFFRQNTCSIDMIRDQKLYTIYFPKLPICNLPKSARLEFHDQVNRTSSKTKLTYLMERAHFLIKVMVYEEKLNQIFAKNPLFAFFASQGKLWENLAFVTTLVINFIVLLSYSQDFYNSGGSGNSGDIIYERLQDPRIFGIKQSTWTPLMIQGLGITMLVFSSLIVFFFLVKRAPLKVDHIWEDYQKQKKLISTIYDVSVRSVKSFFILLQDPDILYYSIYIIAGIVGLTVHPFFFAFHLMDFLKLEQLKTVLDAIWGPREEIGLALLLLAVIEYYVGILGFVIFFNDYPIVDGLGCEILSDNDNINCERGCSTMWQCIFMSFDLTFKFTGALGSGIKDYNTITTLSQNFDMISNPWDRVKQAQNEYDGVDHSFTSNYVSRFIFDNAVNIVLVMIMLNMIQGIIVDTFGSLREKLQERIKDQTMKCFICGITREKFEKNDEGGGVGFQEHIEQEHYMWNYIYYYAYLKHKDENDYNGNESYIKEKIDMKDISWMPIKRARFAEEDMDDQQKGNEIQEAIEHKMKVMNDSLEKIQDRMKHIIDNINNQPTGMKESFHE</sequence>
<feature type="domain" description="MIR" evidence="9">
    <location>
        <begin position="385"/>
        <end position="477"/>
    </location>
</feature>
<proteinExistence type="predicted"/>
<protein>
    <submittedName>
        <fullName evidence="11">Uncharacterized protein</fullName>
    </submittedName>
</protein>
<feature type="transmembrane region" description="Helical" evidence="7">
    <location>
        <begin position="2427"/>
        <end position="2449"/>
    </location>
</feature>
<feature type="domain" description="RyR/IP3R Homology associated" evidence="10">
    <location>
        <begin position="1970"/>
        <end position="2064"/>
    </location>
</feature>
<feature type="compositionally biased region" description="Polar residues" evidence="6">
    <location>
        <begin position="334"/>
        <end position="358"/>
    </location>
</feature>
<keyword evidence="4 7" id="KW-0472">Membrane</keyword>
<evidence type="ECO:0000256" key="3">
    <source>
        <dbReference type="ARBA" id="ARBA00022989"/>
    </source>
</evidence>
<dbReference type="GO" id="GO:0005216">
    <property type="term" value="F:monoatomic ion channel activity"/>
    <property type="evidence" value="ECO:0007669"/>
    <property type="project" value="InterPro"/>
</dbReference>
<evidence type="ECO:0000259" key="8">
    <source>
        <dbReference type="Pfam" id="PF00520"/>
    </source>
</evidence>
<evidence type="ECO:0000256" key="2">
    <source>
        <dbReference type="ARBA" id="ARBA00022692"/>
    </source>
</evidence>
<gene>
    <name evidence="11" type="ORF">POCTA_138.1.T0350235</name>
</gene>
<feature type="coiled-coil region" evidence="5">
    <location>
        <begin position="1125"/>
        <end position="1174"/>
    </location>
</feature>